<dbReference type="InterPro" id="IPR001650">
    <property type="entry name" value="Helicase_C-like"/>
</dbReference>
<organism evidence="4 5">
    <name type="scientific">candidate division KD3-62 bacterium DG_56</name>
    <dbReference type="NCBI Taxonomy" id="1704032"/>
    <lineage>
        <taxon>Bacteria</taxon>
        <taxon>candidate division KD3-62</taxon>
    </lineage>
</organism>
<evidence type="ECO:0000259" key="3">
    <source>
        <dbReference type="PROSITE" id="PS51194"/>
    </source>
</evidence>
<gene>
    <name evidence="4" type="ORF">AMK68_04065</name>
</gene>
<dbReference type="Pfam" id="PF00176">
    <property type="entry name" value="SNF2-rel_dom"/>
    <property type="match status" value="1"/>
</dbReference>
<dbReference type="PANTHER" id="PTHR45766:SF6">
    <property type="entry name" value="SWI_SNF-RELATED MATRIX-ASSOCIATED ACTIN-DEPENDENT REGULATOR OF CHROMATIN SUBFAMILY A-LIKE PROTEIN 1"/>
    <property type="match status" value="1"/>
</dbReference>
<dbReference type="AlphaFoldDB" id="A0A0S7XLG2"/>
<feature type="compositionally biased region" description="Basic and acidic residues" evidence="2">
    <location>
        <begin position="600"/>
        <end position="617"/>
    </location>
</feature>
<dbReference type="GO" id="GO:0006281">
    <property type="term" value="P:DNA repair"/>
    <property type="evidence" value="ECO:0007669"/>
    <property type="project" value="TreeGrafter"/>
</dbReference>
<evidence type="ECO:0000313" key="4">
    <source>
        <dbReference type="EMBL" id="KPJ63258.1"/>
    </source>
</evidence>
<comment type="caution">
    <text evidence="4">The sequence shown here is derived from an EMBL/GenBank/DDBJ whole genome shotgun (WGS) entry which is preliminary data.</text>
</comment>
<keyword evidence="1" id="KW-0378">Hydrolase</keyword>
<evidence type="ECO:0000256" key="1">
    <source>
        <dbReference type="ARBA" id="ARBA00022801"/>
    </source>
</evidence>
<proteinExistence type="predicted"/>
<dbReference type="PROSITE" id="PS51194">
    <property type="entry name" value="HELICASE_CTER"/>
    <property type="match status" value="1"/>
</dbReference>
<dbReference type="SMART" id="SM00487">
    <property type="entry name" value="DEXDc"/>
    <property type="match status" value="1"/>
</dbReference>
<name>A0A0S7XLG2_9BACT</name>
<dbReference type="Gene3D" id="3.40.50.10810">
    <property type="entry name" value="Tandem AAA-ATPase domain"/>
    <property type="match status" value="1"/>
</dbReference>
<evidence type="ECO:0000313" key="5">
    <source>
        <dbReference type="Proteomes" id="UP000052020"/>
    </source>
</evidence>
<feature type="region of interest" description="Disordered" evidence="2">
    <location>
        <begin position="590"/>
        <end position="617"/>
    </location>
</feature>
<dbReference type="InterPro" id="IPR027417">
    <property type="entry name" value="P-loop_NTPase"/>
</dbReference>
<dbReference type="SMART" id="SM00490">
    <property type="entry name" value="HELICc"/>
    <property type="match status" value="1"/>
</dbReference>
<dbReference type="GO" id="GO:0031297">
    <property type="term" value="P:replication fork processing"/>
    <property type="evidence" value="ECO:0007669"/>
    <property type="project" value="TreeGrafter"/>
</dbReference>
<dbReference type="PATRIC" id="fig|1704032.3.peg.659"/>
<dbReference type="EMBL" id="LIZY01000089">
    <property type="protein sequence ID" value="KPJ63258.1"/>
    <property type="molecule type" value="Genomic_DNA"/>
</dbReference>
<evidence type="ECO:0000256" key="2">
    <source>
        <dbReference type="SAM" id="MobiDB-lite"/>
    </source>
</evidence>
<dbReference type="PANTHER" id="PTHR45766">
    <property type="entry name" value="DNA ANNEALING HELICASE AND ENDONUCLEASE ZRANB3 FAMILY MEMBER"/>
    <property type="match status" value="1"/>
</dbReference>
<dbReference type="InterPro" id="IPR038718">
    <property type="entry name" value="SNF2-like_sf"/>
</dbReference>
<dbReference type="SUPFAM" id="SSF52540">
    <property type="entry name" value="P-loop containing nucleoside triphosphate hydrolases"/>
    <property type="match status" value="2"/>
</dbReference>
<protein>
    <recommendedName>
        <fullName evidence="3">Helicase C-terminal domain-containing protein</fullName>
    </recommendedName>
</protein>
<dbReference type="CDD" id="cd18793">
    <property type="entry name" value="SF2_C_SNF"/>
    <property type="match status" value="1"/>
</dbReference>
<reference evidence="4 5" key="1">
    <citation type="journal article" date="2015" name="Microbiome">
        <title>Genomic resolution of linkages in carbon, nitrogen, and sulfur cycling among widespread estuary sediment bacteria.</title>
        <authorList>
            <person name="Baker B.J."/>
            <person name="Lazar C.S."/>
            <person name="Teske A.P."/>
            <person name="Dick G.J."/>
        </authorList>
    </citation>
    <scope>NUCLEOTIDE SEQUENCE [LARGE SCALE GENOMIC DNA]</scope>
    <source>
        <strain evidence="4">DG_56</strain>
    </source>
</reference>
<dbReference type="GO" id="GO:0016787">
    <property type="term" value="F:hydrolase activity"/>
    <property type="evidence" value="ECO:0007669"/>
    <property type="project" value="UniProtKB-KW"/>
</dbReference>
<dbReference type="GO" id="GO:0005524">
    <property type="term" value="F:ATP binding"/>
    <property type="evidence" value="ECO:0007669"/>
    <property type="project" value="InterPro"/>
</dbReference>
<dbReference type="Pfam" id="PF00271">
    <property type="entry name" value="Helicase_C"/>
    <property type="match status" value="1"/>
</dbReference>
<dbReference type="Gene3D" id="3.40.50.300">
    <property type="entry name" value="P-loop containing nucleotide triphosphate hydrolases"/>
    <property type="match status" value="1"/>
</dbReference>
<dbReference type="Proteomes" id="UP000052020">
    <property type="component" value="Unassembled WGS sequence"/>
</dbReference>
<sequence>MDQKQVLIANKYPGRCRGCGTWVPARAGHAAKNGGSQWYVLCGSDRCAAATGIDVAVAQQQHAARNGTQPRTLRQEGDRLVVSMAKDPAALPLLRSLPARYFDFDRRVWTCSARYEDRRRVLEIADQLELDVPAALRDLSHPVVDRARARAEAIEGIRPYQIDGVAWLASRKQALLGDDMGLGKTLQILVALPENARAIAIVPKSVKYTWRDEGQRWRPDLTVTPLHGRGSFRLPREGEIVTINFALLPPLDEIGKLDLAGITLIVDEAQGCKNYRAKRSKQVQALSYGCAATWLLTGTPLMNRPPDLYGLLQAGCMAGRTFGKFASFAAKMGGHKGRWGWEWPDYERRPDAIAPEVPELLKRVMLRRTKAEVARDLPPKIRSVIHVNGEDAGLRKRLDVLWAEWRDCIESGELPPFEEFSQIRAELAASRIPDAIEQIEAYEDAENPLIVFSAHRKPVDTIGQRDGWEAITGDTSAERRAEIVAAFQSGALRGVALTIAAGGVGITLTRASHVLFVDWAWRPADLSQAEDRCCRIGQTADSVQIVSLVQDHPLEKALHALIRSKQAMIERAVEAAYQYTAPKADAAAEKPLFTEESEEDRERRIAEREQVRRDAEQTLEREQHADYVETVTQRQRGRGFDKTLTDLTDERREQIVGAYHFLLGRCDGAVAKDFAGFNKPDAVVAHRLGLFDFTNDNDLLALWSLLGKYHRQCKTNFPALY</sequence>
<dbReference type="InterPro" id="IPR049730">
    <property type="entry name" value="SNF2/RAD54-like_C"/>
</dbReference>
<accession>A0A0S7XLG2</accession>
<feature type="domain" description="Helicase C-terminal" evidence="3">
    <location>
        <begin position="435"/>
        <end position="577"/>
    </location>
</feature>
<dbReference type="InterPro" id="IPR000330">
    <property type="entry name" value="SNF2_N"/>
</dbReference>
<dbReference type="InterPro" id="IPR014001">
    <property type="entry name" value="Helicase_ATP-bd"/>
</dbReference>